<dbReference type="InterPro" id="IPR000086">
    <property type="entry name" value="NUDIX_hydrolase_dom"/>
</dbReference>
<dbReference type="EMBL" id="MEXR01000003">
    <property type="protein sequence ID" value="OGD10594.1"/>
    <property type="molecule type" value="Genomic_DNA"/>
</dbReference>
<dbReference type="SUPFAM" id="SSF55811">
    <property type="entry name" value="Nudix"/>
    <property type="match status" value="1"/>
</dbReference>
<dbReference type="Gene3D" id="3.90.79.10">
    <property type="entry name" value="Nucleoside Triphosphate Pyrophosphohydrolase"/>
    <property type="match status" value="1"/>
</dbReference>
<protein>
    <recommendedName>
        <fullName evidence="1">Nudix hydrolase domain-containing protein</fullName>
    </recommendedName>
</protein>
<dbReference type="InterPro" id="IPR015797">
    <property type="entry name" value="NUDIX_hydrolase-like_dom_sf"/>
</dbReference>
<dbReference type="PROSITE" id="PS51462">
    <property type="entry name" value="NUDIX"/>
    <property type="match status" value="1"/>
</dbReference>
<sequence>MIVEIAPPYPLERFGEERVTYKLSSVGVWIIVSEEGSPKYYMAVQQADEPGLPWGIPAGKVSDVDQGFRSVGMREVQEETGLELNRDELRYLHWGWKHDGAETGYLIYAAEVDIGRIKGNRVQSLEDGTILYSPPADVNRQEISLLALIPLELAFQHNLLNDHTYHAAETYRGLTALRAAGYINGSFKFEEDPGL</sequence>
<dbReference type="CDD" id="cd02883">
    <property type="entry name" value="NUDIX_Hydrolase"/>
    <property type="match status" value="1"/>
</dbReference>
<proteinExistence type="predicted"/>
<feature type="domain" description="Nudix hydrolase" evidence="1">
    <location>
        <begin position="21"/>
        <end position="173"/>
    </location>
</feature>
<name>A0A1F4ZYU7_9BACT</name>
<organism evidence="2 3">
    <name type="scientific">Candidatus Amesbacteria bacterium RIFOXYB1_FULL_44_23</name>
    <dbReference type="NCBI Taxonomy" id="1797263"/>
    <lineage>
        <taxon>Bacteria</taxon>
        <taxon>Candidatus Amesiibacteriota</taxon>
    </lineage>
</organism>
<evidence type="ECO:0000313" key="2">
    <source>
        <dbReference type="EMBL" id="OGD10594.1"/>
    </source>
</evidence>
<reference evidence="2 3" key="1">
    <citation type="journal article" date="2016" name="Nat. Commun.">
        <title>Thousands of microbial genomes shed light on interconnected biogeochemical processes in an aquifer system.</title>
        <authorList>
            <person name="Anantharaman K."/>
            <person name="Brown C.T."/>
            <person name="Hug L.A."/>
            <person name="Sharon I."/>
            <person name="Castelle C.J."/>
            <person name="Probst A.J."/>
            <person name="Thomas B.C."/>
            <person name="Singh A."/>
            <person name="Wilkins M.J."/>
            <person name="Karaoz U."/>
            <person name="Brodie E.L."/>
            <person name="Williams K.H."/>
            <person name="Hubbard S.S."/>
            <person name="Banfield J.F."/>
        </authorList>
    </citation>
    <scope>NUCLEOTIDE SEQUENCE [LARGE SCALE GENOMIC DNA]</scope>
</reference>
<dbReference type="AlphaFoldDB" id="A0A1F4ZYU7"/>
<evidence type="ECO:0000313" key="3">
    <source>
        <dbReference type="Proteomes" id="UP000176424"/>
    </source>
</evidence>
<evidence type="ECO:0000259" key="1">
    <source>
        <dbReference type="PROSITE" id="PS51462"/>
    </source>
</evidence>
<gene>
    <name evidence="2" type="ORF">A2397_01305</name>
</gene>
<dbReference type="Pfam" id="PF00293">
    <property type="entry name" value="NUDIX"/>
    <property type="match status" value="1"/>
</dbReference>
<dbReference type="Proteomes" id="UP000176424">
    <property type="component" value="Unassembled WGS sequence"/>
</dbReference>
<comment type="caution">
    <text evidence="2">The sequence shown here is derived from an EMBL/GenBank/DDBJ whole genome shotgun (WGS) entry which is preliminary data.</text>
</comment>
<accession>A0A1F4ZYU7</accession>